<comment type="caution">
    <text evidence="3">The sequence shown here is derived from an EMBL/GenBank/DDBJ whole genome shotgun (WGS) entry which is preliminary data.</text>
</comment>
<evidence type="ECO:0000313" key="3">
    <source>
        <dbReference type="EMBL" id="MFC0268128.1"/>
    </source>
</evidence>
<evidence type="ECO:0000259" key="2">
    <source>
        <dbReference type="Pfam" id="PF05228"/>
    </source>
</evidence>
<dbReference type="RefSeq" id="WP_380059681.1">
    <property type="nucleotide sequence ID" value="NZ_JBHLVX010000035.1"/>
</dbReference>
<feature type="domain" description="CHASE4" evidence="2">
    <location>
        <begin position="21"/>
        <end position="156"/>
    </location>
</feature>
<proteinExistence type="predicted"/>
<keyword evidence="1" id="KW-0812">Transmembrane</keyword>
<sequence length="265" mass="30065">QYKESRIRLPGKNRGLAGATTYEFVQGERSDYARTNFSREMYEDFEYQLTAFFDSHRSLVWVAGTNPSNDQYGACNNTEGRCDWASSTIKQINHWLPAIGHSQGNIHLLTPMPALVSIAEVLRTDGSGPPKGWVAKVRFIDQSLETSLKQQLGLPVMLTVQPENRRGSDSPAIQRQPEYLWVSGPLSDTDTGPVVHLSTRIPRQEFRTQVRVFRYALLWTGVLLVCVIGLVLLLLMRQVLQPLSLFSRFIARMRQIAPLFNDSER</sequence>
<name>A0ABV6G396_9GAMM</name>
<feature type="non-terminal residue" evidence="3">
    <location>
        <position position="1"/>
    </location>
</feature>
<dbReference type="Proteomes" id="UP001589814">
    <property type="component" value="Unassembled WGS sequence"/>
</dbReference>
<reference evidence="3 4" key="1">
    <citation type="submission" date="2024-09" db="EMBL/GenBank/DDBJ databases">
        <authorList>
            <person name="Sun Q."/>
            <person name="Mori K."/>
        </authorList>
    </citation>
    <scope>NUCLEOTIDE SEQUENCE [LARGE SCALE GENOMIC DNA]</scope>
    <source>
        <strain evidence="3 4">CCM 7415</strain>
    </source>
</reference>
<dbReference type="Pfam" id="PF05228">
    <property type="entry name" value="CHASE4"/>
    <property type="match status" value="1"/>
</dbReference>
<accession>A0ABV6G396</accession>
<keyword evidence="4" id="KW-1185">Reference proteome</keyword>
<dbReference type="InterPro" id="IPR007892">
    <property type="entry name" value="CHASE4"/>
</dbReference>
<keyword evidence="1" id="KW-1133">Transmembrane helix</keyword>
<dbReference type="EMBL" id="JBHLVX010000035">
    <property type="protein sequence ID" value="MFC0268128.1"/>
    <property type="molecule type" value="Genomic_DNA"/>
</dbReference>
<feature type="transmembrane region" description="Helical" evidence="1">
    <location>
        <begin position="212"/>
        <end position="236"/>
    </location>
</feature>
<keyword evidence="1" id="KW-0472">Membrane</keyword>
<protein>
    <submittedName>
        <fullName evidence="3">CHASE4 domain-containing protein</fullName>
    </submittedName>
</protein>
<organism evidence="3 4">
    <name type="scientific">Kushneria aurantia</name>
    <dbReference type="NCBI Taxonomy" id="504092"/>
    <lineage>
        <taxon>Bacteria</taxon>
        <taxon>Pseudomonadati</taxon>
        <taxon>Pseudomonadota</taxon>
        <taxon>Gammaproteobacteria</taxon>
        <taxon>Oceanospirillales</taxon>
        <taxon>Halomonadaceae</taxon>
        <taxon>Kushneria</taxon>
    </lineage>
</organism>
<evidence type="ECO:0000256" key="1">
    <source>
        <dbReference type="SAM" id="Phobius"/>
    </source>
</evidence>
<evidence type="ECO:0000313" key="4">
    <source>
        <dbReference type="Proteomes" id="UP001589814"/>
    </source>
</evidence>
<gene>
    <name evidence="3" type="ORF">ACFFHW_09060</name>
</gene>